<dbReference type="InterPro" id="IPR055377">
    <property type="entry name" value="GH3_M"/>
</dbReference>
<sequence>MTVIGELIKKAISLSGWVSTDEHPAKAQKEVLKKLLEQAKHTAFGKHYHFEDILNADTIEQAYQAQVPIHDYDKIHTDWWHYLAKGHQNITWPGTQQYFALSSGTTSHSKQIPVTDDLLEAIRKAGIQQVLSLRNFDLPASFFEKQILMLGSCTQLIKQGEFLMGEISGISAANLPVWFKGYYKPGQEIASIEDWDLRIEKIAEEAPNWDIGSLSGIPAWIELMLKAIIEKHQLQNIHQIWPNLMVYTTGGVAFEPYRNSLEKLLAHPLIYIDTYLASEGFIAMQKRPDTTAMALTCNNGIFFEFVPFEEQYLDENGAVKQDAPVYTLEHAEENKEYVLLISTVSGAWRYMIGDTVMITDKEKAEIKITGRTKHFLNVVGSQLSVHQMNKAIAAVEQEFDLEIKEFVVGAVQKDDAFIHQWILGCHKDDNEKAIAAFLDKSLQNLNKNYTVARSKALKAIEVRIVPVDYFYLWSDETKKMGGQVKIPRVMKENELLDLENYFSSLEQKQLNPN</sequence>
<dbReference type="KEGG" id="pej:FYC62_02855"/>
<dbReference type="Pfam" id="PF23571">
    <property type="entry name" value="GH3_M"/>
    <property type="match status" value="1"/>
</dbReference>
<evidence type="ECO:0000313" key="4">
    <source>
        <dbReference type="Proteomes" id="UP000323653"/>
    </source>
</evidence>
<dbReference type="GO" id="GO:0005737">
    <property type="term" value="C:cytoplasm"/>
    <property type="evidence" value="ECO:0007669"/>
    <property type="project" value="TreeGrafter"/>
</dbReference>
<dbReference type="PANTHER" id="PTHR31901:SF9">
    <property type="entry name" value="GH3 DOMAIN-CONTAINING PROTEIN"/>
    <property type="match status" value="1"/>
</dbReference>
<feature type="domain" description="GH3 C-terminal" evidence="2">
    <location>
        <begin position="387"/>
        <end position="493"/>
    </location>
</feature>
<dbReference type="AlphaFoldDB" id="A0A5C0VGJ1"/>
<dbReference type="RefSeq" id="WP_149073842.1">
    <property type="nucleotide sequence ID" value="NZ_CP043329.1"/>
</dbReference>
<dbReference type="InterPro" id="IPR004993">
    <property type="entry name" value="GH3"/>
</dbReference>
<evidence type="ECO:0000259" key="1">
    <source>
        <dbReference type="Pfam" id="PF23571"/>
    </source>
</evidence>
<dbReference type="EMBL" id="CP043329">
    <property type="protein sequence ID" value="QEK50721.1"/>
    <property type="molecule type" value="Genomic_DNA"/>
</dbReference>
<evidence type="ECO:0000313" key="3">
    <source>
        <dbReference type="EMBL" id="QEK50721.1"/>
    </source>
</evidence>
<dbReference type="Pfam" id="PF23572">
    <property type="entry name" value="GH3_C"/>
    <property type="match status" value="1"/>
</dbReference>
<dbReference type="Proteomes" id="UP000323653">
    <property type="component" value="Chromosome"/>
</dbReference>
<keyword evidence="4" id="KW-1185">Reference proteome</keyword>
<proteinExistence type="predicted"/>
<reference evidence="3 4" key="1">
    <citation type="submission" date="2019-08" db="EMBL/GenBank/DDBJ databases">
        <title>Pedobacter sp. nov., isolated from Han river, South Korea.</title>
        <authorList>
            <person name="Lee D.-H."/>
            <person name="Kim Y.-S."/>
            <person name="Hwang E.-M."/>
            <person name="Le Tran T.C."/>
            <person name="Cha C.-J."/>
        </authorList>
    </citation>
    <scope>NUCLEOTIDE SEQUENCE [LARGE SCALE GENOMIC DNA]</scope>
    <source>
        <strain evidence="3 4">CJ43</strain>
    </source>
</reference>
<dbReference type="Pfam" id="PF03321">
    <property type="entry name" value="GH3"/>
    <property type="match status" value="1"/>
</dbReference>
<evidence type="ECO:0000259" key="2">
    <source>
        <dbReference type="Pfam" id="PF23572"/>
    </source>
</evidence>
<gene>
    <name evidence="3" type="ORF">FYC62_02855</name>
</gene>
<dbReference type="GO" id="GO:0016881">
    <property type="term" value="F:acid-amino acid ligase activity"/>
    <property type="evidence" value="ECO:0007669"/>
    <property type="project" value="TreeGrafter"/>
</dbReference>
<accession>A0A5C0VGJ1</accession>
<dbReference type="PANTHER" id="PTHR31901">
    <property type="entry name" value="GH3 DOMAIN-CONTAINING PROTEIN"/>
    <property type="match status" value="1"/>
</dbReference>
<dbReference type="InterPro" id="IPR055378">
    <property type="entry name" value="GH3_C"/>
</dbReference>
<protein>
    <submittedName>
        <fullName evidence="3">GH3 auxin-responsive promoter family protein</fullName>
    </submittedName>
</protein>
<name>A0A5C0VGJ1_9SPHI</name>
<feature type="domain" description="GH3 middle" evidence="1">
    <location>
        <begin position="297"/>
        <end position="361"/>
    </location>
</feature>
<organism evidence="3 4">
    <name type="scientific">Pedobacter aquae</name>
    <dbReference type="NCBI Taxonomy" id="2605747"/>
    <lineage>
        <taxon>Bacteria</taxon>
        <taxon>Pseudomonadati</taxon>
        <taxon>Bacteroidota</taxon>
        <taxon>Sphingobacteriia</taxon>
        <taxon>Sphingobacteriales</taxon>
        <taxon>Sphingobacteriaceae</taxon>
        <taxon>Pedobacter</taxon>
    </lineage>
</organism>